<keyword evidence="4 11" id="KW-0853">WD repeat</keyword>
<feature type="repeat" description="WD" evidence="11">
    <location>
        <begin position="5"/>
        <end position="38"/>
    </location>
</feature>
<dbReference type="GO" id="GO:0051028">
    <property type="term" value="P:mRNA transport"/>
    <property type="evidence" value="ECO:0007669"/>
    <property type="project" value="UniProtKB-KW"/>
</dbReference>
<protein>
    <recommendedName>
        <fullName evidence="13">Protein SEC13 homolog</fullName>
    </recommendedName>
</protein>
<feature type="repeat" description="WD" evidence="11">
    <location>
        <begin position="50"/>
        <end position="84"/>
    </location>
</feature>
<keyword evidence="10" id="KW-0539">Nucleus</keyword>
<dbReference type="GO" id="GO:0090114">
    <property type="term" value="P:COPII-coated vesicle budding"/>
    <property type="evidence" value="ECO:0007669"/>
    <property type="project" value="TreeGrafter"/>
</dbReference>
<evidence type="ECO:0000256" key="8">
    <source>
        <dbReference type="ARBA" id="ARBA00023010"/>
    </source>
</evidence>
<keyword evidence="3" id="KW-0813">Transport</keyword>
<evidence type="ECO:0000256" key="3">
    <source>
        <dbReference type="ARBA" id="ARBA00022448"/>
    </source>
</evidence>
<evidence type="ECO:0000256" key="4">
    <source>
        <dbReference type="ARBA" id="ARBA00022574"/>
    </source>
</evidence>
<dbReference type="InterPro" id="IPR036322">
    <property type="entry name" value="WD40_repeat_dom_sf"/>
</dbReference>
<dbReference type="Pfam" id="PF00400">
    <property type="entry name" value="WD40"/>
    <property type="match status" value="2"/>
</dbReference>
<keyword evidence="7" id="KW-0653">Protein transport</keyword>
<evidence type="ECO:0000256" key="1">
    <source>
        <dbReference type="ARBA" id="ARBA00004567"/>
    </source>
</evidence>
<dbReference type="GO" id="GO:0031080">
    <property type="term" value="C:nuclear pore outer ring"/>
    <property type="evidence" value="ECO:0007669"/>
    <property type="project" value="TreeGrafter"/>
</dbReference>
<dbReference type="PANTHER" id="PTHR11024">
    <property type="entry name" value="NUCLEAR PORE COMPLEX PROTEIN SEC13 / SEH1 FAMILY MEMBER"/>
    <property type="match status" value="1"/>
</dbReference>
<dbReference type="SMART" id="SM00320">
    <property type="entry name" value="WD40"/>
    <property type="match status" value="2"/>
</dbReference>
<dbReference type="EMBL" id="HBIZ01046251">
    <property type="protein sequence ID" value="CAE0776990.1"/>
    <property type="molecule type" value="Transcribed_RNA"/>
</dbReference>
<evidence type="ECO:0000313" key="12">
    <source>
        <dbReference type="EMBL" id="CAE0776990.1"/>
    </source>
</evidence>
<evidence type="ECO:0000256" key="7">
    <source>
        <dbReference type="ARBA" id="ARBA00022927"/>
    </source>
</evidence>
<proteinExistence type="inferred from homology"/>
<dbReference type="PANTHER" id="PTHR11024:SF2">
    <property type="entry name" value="PROTEIN SEC13 HOMOLOG"/>
    <property type="match status" value="1"/>
</dbReference>
<evidence type="ECO:0000256" key="2">
    <source>
        <dbReference type="ARBA" id="ARBA00010102"/>
    </source>
</evidence>
<evidence type="ECO:0000256" key="11">
    <source>
        <dbReference type="PROSITE-ProRule" id="PRU00221"/>
    </source>
</evidence>
<dbReference type="InterPro" id="IPR015943">
    <property type="entry name" value="WD40/YVTN_repeat-like_dom_sf"/>
</dbReference>
<keyword evidence="8" id="KW-0811">Translocation</keyword>
<dbReference type="GO" id="GO:0006606">
    <property type="term" value="P:protein import into nucleus"/>
    <property type="evidence" value="ECO:0007669"/>
    <property type="project" value="TreeGrafter"/>
</dbReference>
<comment type="similarity">
    <text evidence="2">Belongs to the WD repeat SEC13 family.</text>
</comment>
<accession>A0A7S4F6D3</accession>
<name>A0A7S4F6D3_CHRCT</name>
<dbReference type="GO" id="GO:0005198">
    <property type="term" value="F:structural molecule activity"/>
    <property type="evidence" value="ECO:0007669"/>
    <property type="project" value="InterPro"/>
</dbReference>
<comment type="subcellular location">
    <subcellularLocation>
        <location evidence="1">Nucleus</location>
        <location evidence="1">Nuclear pore complex</location>
    </subcellularLocation>
</comment>
<keyword evidence="6" id="KW-0509">mRNA transport</keyword>
<evidence type="ECO:0000256" key="10">
    <source>
        <dbReference type="ARBA" id="ARBA00023242"/>
    </source>
</evidence>
<dbReference type="GO" id="GO:0030127">
    <property type="term" value="C:COPII vesicle coat"/>
    <property type="evidence" value="ECO:0007669"/>
    <property type="project" value="TreeGrafter"/>
</dbReference>
<dbReference type="Gene3D" id="2.130.10.10">
    <property type="entry name" value="YVTN repeat-like/Quinoprotein amine dehydrogenase"/>
    <property type="match status" value="1"/>
</dbReference>
<organism evidence="12">
    <name type="scientific">Chrysotila carterae</name>
    <name type="common">Marine alga</name>
    <name type="synonym">Syracosphaera carterae</name>
    <dbReference type="NCBI Taxonomy" id="13221"/>
    <lineage>
        <taxon>Eukaryota</taxon>
        <taxon>Haptista</taxon>
        <taxon>Haptophyta</taxon>
        <taxon>Prymnesiophyceae</taxon>
        <taxon>Isochrysidales</taxon>
        <taxon>Isochrysidaceae</taxon>
        <taxon>Chrysotila</taxon>
    </lineage>
</organism>
<gene>
    <name evidence="12" type="ORF">PCAR00345_LOCUS29629</name>
</gene>
<keyword evidence="9" id="KW-0906">Nuclear pore complex</keyword>
<evidence type="ECO:0008006" key="13">
    <source>
        <dbReference type="Google" id="ProtNLM"/>
    </source>
</evidence>
<reference evidence="12" key="1">
    <citation type="submission" date="2021-01" db="EMBL/GenBank/DDBJ databases">
        <authorList>
            <person name="Corre E."/>
            <person name="Pelletier E."/>
            <person name="Niang G."/>
            <person name="Scheremetjew M."/>
            <person name="Finn R."/>
            <person name="Kale V."/>
            <person name="Holt S."/>
            <person name="Cochrane G."/>
            <person name="Meng A."/>
            <person name="Brown T."/>
            <person name="Cohen L."/>
        </authorList>
    </citation>
    <scope>NUCLEOTIDE SEQUENCE</scope>
    <source>
        <strain evidence="12">CCMP645</strain>
    </source>
</reference>
<dbReference type="SUPFAM" id="SSF50978">
    <property type="entry name" value="WD40 repeat-like"/>
    <property type="match status" value="1"/>
</dbReference>
<dbReference type="PROSITE" id="PS50082">
    <property type="entry name" value="WD_REPEATS_2"/>
    <property type="match status" value="2"/>
</dbReference>
<keyword evidence="5" id="KW-0677">Repeat</keyword>
<evidence type="ECO:0000256" key="6">
    <source>
        <dbReference type="ARBA" id="ARBA00022816"/>
    </source>
</evidence>
<dbReference type="AlphaFoldDB" id="A0A7S4F6D3"/>
<dbReference type="InterPro" id="IPR037363">
    <property type="entry name" value="Sec13/Seh1_fam"/>
</dbReference>
<dbReference type="InterPro" id="IPR001680">
    <property type="entry name" value="WD40_rpt"/>
</dbReference>
<sequence>MQKVATAHEDLIHDAQLDYYGKRLATCSSDRTIKVYDVFEGGERKQVADLTGHDGPVWQVCWAHPKFGNILASCSYDRQILVWKEVGPGQWAVIYKYAKHAQSGTTHLLCACMELGTFGAVACGEQQLCSFKGAMTLGITR</sequence>
<evidence type="ECO:0000256" key="5">
    <source>
        <dbReference type="ARBA" id="ARBA00022737"/>
    </source>
</evidence>
<evidence type="ECO:0000256" key="9">
    <source>
        <dbReference type="ARBA" id="ARBA00023132"/>
    </source>
</evidence>